<feature type="region of interest" description="Disordered" evidence="1">
    <location>
        <begin position="1"/>
        <end position="26"/>
    </location>
</feature>
<dbReference type="EMBL" id="CADCUS010000240">
    <property type="protein sequence ID" value="CAA9403680.1"/>
    <property type="molecule type" value="Genomic_DNA"/>
</dbReference>
<protein>
    <submittedName>
        <fullName evidence="2">Uncharacterized protein</fullName>
    </submittedName>
</protein>
<evidence type="ECO:0000313" key="2">
    <source>
        <dbReference type="EMBL" id="CAA9403680.1"/>
    </source>
</evidence>
<reference evidence="2" key="1">
    <citation type="submission" date="2020-02" db="EMBL/GenBank/DDBJ databases">
        <authorList>
            <person name="Meier V. D."/>
        </authorList>
    </citation>
    <scope>NUCLEOTIDE SEQUENCE</scope>
    <source>
        <strain evidence="2">AVDCRST_MAG66</strain>
    </source>
</reference>
<organism evidence="2">
    <name type="scientific">uncultured Pseudonocardia sp</name>
    <dbReference type="NCBI Taxonomy" id="211455"/>
    <lineage>
        <taxon>Bacteria</taxon>
        <taxon>Bacillati</taxon>
        <taxon>Actinomycetota</taxon>
        <taxon>Actinomycetes</taxon>
        <taxon>Pseudonocardiales</taxon>
        <taxon>Pseudonocardiaceae</taxon>
        <taxon>Pseudonocardia</taxon>
        <taxon>environmental samples</taxon>
    </lineage>
</organism>
<accession>A0A6J4P3V3</accession>
<sequence>ARCHRLGHRHLAQDHPRPRGRRRGGVAAARPRLGLVLAHHRRRRGRGSVPGPATDPGVALRSRAALVVDPM</sequence>
<dbReference type="AlphaFoldDB" id="A0A6J4P3V3"/>
<feature type="non-terminal residue" evidence="2">
    <location>
        <position position="71"/>
    </location>
</feature>
<name>A0A6J4P3V3_9PSEU</name>
<gene>
    <name evidence="2" type="ORF">AVDCRST_MAG66-1569</name>
</gene>
<proteinExistence type="predicted"/>
<feature type="compositionally biased region" description="Basic residues" evidence="1">
    <location>
        <begin position="1"/>
        <end position="10"/>
    </location>
</feature>
<evidence type="ECO:0000256" key="1">
    <source>
        <dbReference type="SAM" id="MobiDB-lite"/>
    </source>
</evidence>
<feature type="non-terminal residue" evidence="2">
    <location>
        <position position="1"/>
    </location>
</feature>